<protein>
    <submittedName>
        <fullName evidence="2">PX domain-containing protein</fullName>
    </submittedName>
</protein>
<name>A0AC34FC06_9BILA</name>
<evidence type="ECO:0000313" key="1">
    <source>
        <dbReference type="Proteomes" id="UP000887579"/>
    </source>
</evidence>
<dbReference type="Proteomes" id="UP000887579">
    <property type="component" value="Unplaced"/>
</dbReference>
<accession>A0AC34FC06</accession>
<evidence type="ECO:0000313" key="2">
    <source>
        <dbReference type="WBParaSite" id="ES5_v2.g14766.t1"/>
    </source>
</evidence>
<proteinExistence type="predicted"/>
<organism evidence="1 2">
    <name type="scientific">Panagrolaimus sp. ES5</name>
    <dbReference type="NCBI Taxonomy" id="591445"/>
    <lineage>
        <taxon>Eukaryota</taxon>
        <taxon>Metazoa</taxon>
        <taxon>Ecdysozoa</taxon>
        <taxon>Nematoda</taxon>
        <taxon>Chromadorea</taxon>
        <taxon>Rhabditida</taxon>
        <taxon>Tylenchina</taxon>
        <taxon>Panagrolaimomorpha</taxon>
        <taxon>Panagrolaimoidea</taxon>
        <taxon>Panagrolaimidae</taxon>
        <taxon>Panagrolaimus</taxon>
    </lineage>
</organism>
<dbReference type="WBParaSite" id="ES5_v2.g14766.t1">
    <property type="protein sequence ID" value="ES5_v2.g14766.t1"/>
    <property type="gene ID" value="ES5_v2.g14766"/>
</dbReference>
<reference evidence="2" key="1">
    <citation type="submission" date="2022-11" db="UniProtKB">
        <authorList>
            <consortium name="WormBaseParasite"/>
        </authorList>
    </citation>
    <scope>IDENTIFICATION</scope>
</reference>
<sequence>MINGDDLLPVSDEETQPHESKLVITKPYEDPISPNQNGSEDSNSLNEQQQQQQDDGLPPDASFIINLLSYEKRGEGINAYLVYKIASHVSNVPGYTRSSYEILRRFSDFLGLREKLVEKYQHTGILVPAAPEKSISALTKTKLNSADEEHNSNEVVDKRARDLQRFLRRIARHPKLVTDCDFRDFITIDGELPKAAFTSALSGSSMKKMLKSFGDVFSKIAFPMDENDRWFEQVHSQVDELDELMGRLLAGIDQLVLGRKGMTTGHDQFSKALSMLASCEENTSLARTLSKLSETHENLAMVGKHMTQEDSSILLETIQEHMALTNVLKEVFYERVKAWQNWQNQVQLLNKKREIKTRHELAGNTDRANQCKNELTDCENKVDQMEKDFQNMSNIIRKEFKRNCQQRREDIKEALLRYMESLIESEKQTLEQWEKFQHEVKS</sequence>